<dbReference type="AlphaFoldDB" id="A0A6A6TZ96"/>
<evidence type="ECO:0000313" key="2">
    <source>
        <dbReference type="Proteomes" id="UP000799302"/>
    </source>
</evidence>
<dbReference type="EMBL" id="MU004242">
    <property type="protein sequence ID" value="KAF2664641.1"/>
    <property type="molecule type" value="Genomic_DNA"/>
</dbReference>
<keyword evidence="2" id="KW-1185">Reference proteome</keyword>
<organism evidence="1 2">
    <name type="scientific">Microthyrium microscopicum</name>
    <dbReference type="NCBI Taxonomy" id="703497"/>
    <lineage>
        <taxon>Eukaryota</taxon>
        <taxon>Fungi</taxon>
        <taxon>Dikarya</taxon>
        <taxon>Ascomycota</taxon>
        <taxon>Pezizomycotina</taxon>
        <taxon>Dothideomycetes</taxon>
        <taxon>Dothideomycetes incertae sedis</taxon>
        <taxon>Microthyriales</taxon>
        <taxon>Microthyriaceae</taxon>
        <taxon>Microthyrium</taxon>
    </lineage>
</organism>
<protein>
    <recommendedName>
        <fullName evidence="3">PLC-like phosphodiesterase</fullName>
    </recommendedName>
</protein>
<dbReference type="Pfam" id="PF26146">
    <property type="entry name" value="PI-PLC_X"/>
    <property type="match status" value="1"/>
</dbReference>
<dbReference type="InterPro" id="IPR051057">
    <property type="entry name" value="PI-PLC_domain"/>
</dbReference>
<evidence type="ECO:0008006" key="3">
    <source>
        <dbReference type="Google" id="ProtNLM"/>
    </source>
</evidence>
<dbReference type="PANTHER" id="PTHR13593:SF140">
    <property type="entry name" value="PLC-LIKE PHOSPHODIESTERASE"/>
    <property type="match status" value="1"/>
</dbReference>
<dbReference type="Proteomes" id="UP000799302">
    <property type="component" value="Unassembled WGS sequence"/>
</dbReference>
<accession>A0A6A6TZ96</accession>
<dbReference type="PANTHER" id="PTHR13593">
    <property type="match status" value="1"/>
</dbReference>
<dbReference type="Gene3D" id="3.20.20.190">
    <property type="entry name" value="Phosphatidylinositol (PI) phosphodiesterase"/>
    <property type="match status" value="1"/>
</dbReference>
<reference evidence="1" key="1">
    <citation type="journal article" date="2020" name="Stud. Mycol.">
        <title>101 Dothideomycetes genomes: a test case for predicting lifestyles and emergence of pathogens.</title>
        <authorList>
            <person name="Haridas S."/>
            <person name="Albert R."/>
            <person name="Binder M."/>
            <person name="Bloem J."/>
            <person name="Labutti K."/>
            <person name="Salamov A."/>
            <person name="Andreopoulos B."/>
            <person name="Baker S."/>
            <person name="Barry K."/>
            <person name="Bills G."/>
            <person name="Bluhm B."/>
            <person name="Cannon C."/>
            <person name="Castanera R."/>
            <person name="Culley D."/>
            <person name="Daum C."/>
            <person name="Ezra D."/>
            <person name="Gonzalez J."/>
            <person name="Henrissat B."/>
            <person name="Kuo A."/>
            <person name="Liang C."/>
            <person name="Lipzen A."/>
            <person name="Lutzoni F."/>
            <person name="Magnuson J."/>
            <person name="Mondo S."/>
            <person name="Nolan M."/>
            <person name="Ohm R."/>
            <person name="Pangilinan J."/>
            <person name="Park H.-J."/>
            <person name="Ramirez L."/>
            <person name="Alfaro M."/>
            <person name="Sun H."/>
            <person name="Tritt A."/>
            <person name="Yoshinaga Y."/>
            <person name="Zwiers L.-H."/>
            <person name="Turgeon B."/>
            <person name="Goodwin S."/>
            <person name="Spatafora J."/>
            <person name="Crous P."/>
            <person name="Grigoriev I."/>
        </authorList>
    </citation>
    <scope>NUCLEOTIDE SEQUENCE</scope>
    <source>
        <strain evidence="1">CBS 115976</strain>
    </source>
</reference>
<proteinExistence type="predicted"/>
<evidence type="ECO:0000313" key="1">
    <source>
        <dbReference type="EMBL" id="KAF2664641.1"/>
    </source>
</evidence>
<gene>
    <name evidence="1" type="ORF">BT63DRAFT_94416</name>
</gene>
<dbReference type="SUPFAM" id="SSF51695">
    <property type="entry name" value="PLC-like phosphodiesterases"/>
    <property type="match status" value="1"/>
</dbReference>
<dbReference type="OrthoDB" id="7984201at2759"/>
<dbReference type="GO" id="GO:0008081">
    <property type="term" value="F:phosphoric diester hydrolase activity"/>
    <property type="evidence" value="ECO:0007669"/>
    <property type="project" value="InterPro"/>
</dbReference>
<sequence length="237" mass="26225">MVAAHNFPFSKKGNAASNQQYGVTDQLNDGIRMLQGQIHYENNTLFYCHTSCDLLNAGTIQSQFETIYTWVEAHPYDVVSILLGNGDFTDVGNFTAPIQASGLGKYVYTPPQIPMTLDSWPTLSDMILRQTRVVFFMDYQANQTQVPYILDEFSQVFETPFSPTNASFPCNVQRPPDLPSDQARNRLFMANHNLNAEVSLLGANILVPNTAVINQTNAVSGASSLGAMSDTCLCMYI</sequence>
<dbReference type="InterPro" id="IPR017946">
    <property type="entry name" value="PLC-like_Pdiesterase_TIM-brl"/>
</dbReference>
<name>A0A6A6TZ96_9PEZI</name>
<dbReference type="GO" id="GO:0006629">
    <property type="term" value="P:lipid metabolic process"/>
    <property type="evidence" value="ECO:0007669"/>
    <property type="project" value="InterPro"/>
</dbReference>